<dbReference type="AlphaFoldDB" id="A0A848MK14"/>
<name>A0A848MK14_9GAMM</name>
<reference evidence="2 3" key="2">
    <citation type="submission" date="2020-06" db="EMBL/GenBank/DDBJ databases">
        <title>Polyphasic characterization of a Rahnella strain isolated from tree sap.</title>
        <authorList>
            <person name="Kim I.S."/>
        </authorList>
    </citation>
    <scope>NUCLEOTIDE SEQUENCE [LARGE SCALE GENOMIC DNA]</scope>
    <source>
        <strain evidence="2 3">SAP-1</strain>
    </source>
</reference>
<organism evidence="2 3">
    <name type="scientific">Rouxiella aceris</name>
    <dbReference type="NCBI Taxonomy" id="2703884"/>
    <lineage>
        <taxon>Bacteria</taxon>
        <taxon>Pseudomonadati</taxon>
        <taxon>Pseudomonadota</taxon>
        <taxon>Gammaproteobacteria</taxon>
        <taxon>Enterobacterales</taxon>
        <taxon>Yersiniaceae</taxon>
        <taxon>Rouxiella</taxon>
    </lineage>
</organism>
<keyword evidence="1" id="KW-0472">Membrane</keyword>
<proteinExistence type="predicted"/>
<reference evidence="2 3" key="1">
    <citation type="submission" date="2020-01" db="EMBL/GenBank/DDBJ databases">
        <authorList>
            <person name="Lee S.D."/>
        </authorList>
    </citation>
    <scope>NUCLEOTIDE SEQUENCE [LARGE SCALE GENOMIC DNA]</scope>
    <source>
        <strain evidence="2 3">SAP-1</strain>
    </source>
</reference>
<dbReference type="EMBL" id="JAADJU010000005">
    <property type="protein sequence ID" value="NMP27451.1"/>
    <property type="molecule type" value="Genomic_DNA"/>
</dbReference>
<sequence>MSENTYSKPPVVIWQRAEALLIFITAISVFCHFNSTVPWWASLLLFLAPDISFIGYIGGPKIGAFCYNVAHIYGLGILLFAIGMILHYPWCMLVGALWLAHSGFDRMLGYGLKSPEGFSFTHLGMIGKQPKE</sequence>
<evidence type="ECO:0000313" key="3">
    <source>
        <dbReference type="Proteomes" id="UP000585363"/>
    </source>
</evidence>
<gene>
    <name evidence="2" type="ORF">GW590_11295</name>
</gene>
<keyword evidence="3" id="KW-1185">Reference proteome</keyword>
<keyword evidence="1" id="KW-0812">Transmembrane</keyword>
<feature type="transmembrane region" description="Helical" evidence="1">
    <location>
        <begin position="12"/>
        <end position="30"/>
    </location>
</feature>
<comment type="caution">
    <text evidence="2">The sequence shown here is derived from an EMBL/GenBank/DDBJ whole genome shotgun (WGS) entry which is preliminary data.</text>
</comment>
<dbReference type="Pfam" id="PF14079">
    <property type="entry name" value="DUF4260"/>
    <property type="match status" value="1"/>
</dbReference>
<evidence type="ECO:0000313" key="2">
    <source>
        <dbReference type="EMBL" id="NMP27451.1"/>
    </source>
</evidence>
<keyword evidence="1" id="KW-1133">Transmembrane helix</keyword>
<dbReference type="Proteomes" id="UP000585363">
    <property type="component" value="Unassembled WGS sequence"/>
</dbReference>
<protein>
    <submittedName>
        <fullName evidence="2">DUF4260 domain-containing protein</fullName>
    </submittedName>
</protein>
<dbReference type="InterPro" id="IPR025356">
    <property type="entry name" value="DUF4260"/>
</dbReference>
<accession>A0A848MK14</accession>
<evidence type="ECO:0000256" key="1">
    <source>
        <dbReference type="SAM" id="Phobius"/>
    </source>
</evidence>
<feature type="transmembrane region" description="Helical" evidence="1">
    <location>
        <begin position="70"/>
        <end position="100"/>
    </location>
</feature>